<feature type="domain" description="AMP-dependent synthetase/ligase" evidence="4">
    <location>
        <begin position="26"/>
        <end position="414"/>
    </location>
</feature>
<dbReference type="PANTHER" id="PTHR43272:SF32">
    <property type="entry name" value="AMP-DEPENDENT SYNTHETASE_LIGASE DOMAIN-CONTAINING PROTEIN"/>
    <property type="match status" value="1"/>
</dbReference>
<evidence type="ECO:0000256" key="3">
    <source>
        <dbReference type="ARBA" id="ARBA00023098"/>
    </source>
</evidence>
<accession>A0A6J7FRS2</accession>
<sequence length="599" mass="65118">MLQEYSSLGPANSPSAPNLASHIIANANSHPDRVAFRVRDGFLLKDVTCSEFHQQVRAIAKGLMCLGVGFGDRVALMSRTRYEWTLFDYAIGYAGAVSVPIYETSSSDQVQWILEDSGAVAIILESEKLKHLYESISASLPQVAHALVIDDGCVEFLKQVGASISDQQLDERQQRVTLTDTATIIYTSGTTGRPKGCVLTQGNWVFEVDGAIEAFGHILLDERSSTLLFLPFAHVFGRIIELAAVKCRTVMGFCSDTSTLVPELQEFKPSFILAVPRVFEKVYNTAAQKAQNDGKAKIFDTAVSVAIRYSEAIETGSHSLALSIKHKLFDVLVYKKLRAAMGGEVKYAISGGAPLGTRLGHFYRGIGLEVFEGYGLTETTSAITANHPNSVKIGSVGRPMPGTTIRIAEDGEVMAFGGQIFSSYLHNERATADAFTADGWFHTGDIGNIDDEGFLSITGRKKEIIVTAGGKNVAPAVLEDRIRAHWLVSNCLVVGDAKPYIAAIITIDDEAFPAWLAANAKPAGGTVAEYINDPALLLEIQHAVDEANSAVSHAEAIKKFVILDHDWTEADGHITPSLKLKRTVVMRNYQDWIDQLYSS</sequence>
<dbReference type="PROSITE" id="PS00455">
    <property type="entry name" value="AMP_BINDING"/>
    <property type="match status" value="1"/>
</dbReference>
<dbReference type="PANTHER" id="PTHR43272">
    <property type="entry name" value="LONG-CHAIN-FATTY-ACID--COA LIGASE"/>
    <property type="match status" value="1"/>
</dbReference>
<dbReference type="GO" id="GO:0005783">
    <property type="term" value="C:endoplasmic reticulum"/>
    <property type="evidence" value="ECO:0007669"/>
    <property type="project" value="TreeGrafter"/>
</dbReference>
<dbReference type="AlphaFoldDB" id="A0A6J7FRS2"/>
<evidence type="ECO:0000256" key="2">
    <source>
        <dbReference type="ARBA" id="ARBA00022832"/>
    </source>
</evidence>
<dbReference type="InterPro" id="IPR020845">
    <property type="entry name" value="AMP-binding_CS"/>
</dbReference>
<dbReference type="SUPFAM" id="SSF56801">
    <property type="entry name" value="Acetyl-CoA synthetase-like"/>
    <property type="match status" value="1"/>
</dbReference>
<keyword evidence="1" id="KW-0436">Ligase</keyword>
<dbReference type="Pfam" id="PF00501">
    <property type="entry name" value="AMP-binding"/>
    <property type="match status" value="1"/>
</dbReference>
<name>A0A6J7FRS2_9ZZZZ</name>
<evidence type="ECO:0000259" key="4">
    <source>
        <dbReference type="Pfam" id="PF00501"/>
    </source>
</evidence>
<evidence type="ECO:0000313" key="6">
    <source>
        <dbReference type="EMBL" id="CAB4894233.1"/>
    </source>
</evidence>
<dbReference type="InterPro" id="IPR000873">
    <property type="entry name" value="AMP-dep_synth/lig_dom"/>
</dbReference>
<evidence type="ECO:0000313" key="5">
    <source>
        <dbReference type="EMBL" id="CAB4622593.1"/>
    </source>
</evidence>
<dbReference type="GO" id="GO:0004467">
    <property type="term" value="F:long-chain fatty acid-CoA ligase activity"/>
    <property type="evidence" value="ECO:0007669"/>
    <property type="project" value="TreeGrafter"/>
</dbReference>
<gene>
    <name evidence="5" type="ORF">UFOPK1908_00926</name>
    <name evidence="6" type="ORF">UFOPK3576_00095</name>
</gene>
<evidence type="ECO:0000256" key="1">
    <source>
        <dbReference type="ARBA" id="ARBA00022598"/>
    </source>
</evidence>
<dbReference type="Gene3D" id="3.40.50.12780">
    <property type="entry name" value="N-terminal domain of ligase-like"/>
    <property type="match status" value="1"/>
</dbReference>
<dbReference type="EMBL" id="CAFBMO010000002">
    <property type="protein sequence ID" value="CAB4894233.1"/>
    <property type="molecule type" value="Genomic_DNA"/>
</dbReference>
<reference evidence="6" key="1">
    <citation type="submission" date="2020-05" db="EMBL/GenBank/DDBJ databases">
        <authorList>
            <person name="Chiriac C."/>
            <person name="Salcher M."/>
            <person name="Ghai R."/>
            <person name="Kavagutti S V."/>
        </authorList>
    </citation>
    <scope>NUCLEOTIDE SEQUENCE</scope>
</reference>
<dbReference type="Pfam" id="PF23562">
    <property type="entry name" value="AMP-binding_C_3"/>
    <property type="match status" value="1"/>
</dbReference>
<organism evidence="6">
    <name type="scientific">freshwater metagenome</name>
    <dbReference type="NCBI Taxonomy" id="449393"/>
    <lineage>
        <taxon>unclassified sequences</taxon>
        <taxon>metagenomes</taxon>
        <taxon>ecological metagenomes</taxon>
    </lineage>
</organism>
<keyword evidence="3" id="KW-0443">Lipid metabolism</keyword>
<dbReference type="CDD" id="cd05907">
    <property type="entry name" value="VL_LC_FACS_like"/>
    <property type="match status" value="1"/>
</dbReference>
<keyword evidence="2" id="KW-0276">Fatty acid metabolism</keyword>
<protein>
    <submittedName>
        <fullName evidence="6">Unannotated protein</fullName>
    </submittedName>
</protein>
<dbReference type="InterPro" id="IPR042099">
    <property type="entry name" value="ANL_N_sf"/>
</dbReference>
<dbReference type="EMBL" id="CAEZVB010000040">
    <property type="protein sequence ID" value="CAB4622593.1"/>
    <property type="molecule type" value="Genomic_DNA"/>
</dbReference>
<dbReference type="GO" id="GO:0016020">
    <property type="term" value="C:membrane"/>
    <property type="evidence" value="ECO:0007669"/>
    <property type="project" value="TreeGrafter"/>
</dbReference>
<proteinExistence type="predicted"/>